<dbReference type="InterPro" id="IPR018503">
    <property type="entry name" value="Tetraspanin_CS"/>
</dbReference>
<protein>
    <submittedName>
        <fullName evidence="7">Uncharacterized protein</fullName>
    </submittedName>
</protein>
<organism evidence="7 8">
    <name type="scientific">Rotaria socialis</name>
    <dbReference type="NCBI Taxonomy" id="392032"/>
    <lineage>
        <taxon>Eukaryota</taxon>
        <taxon>Metazoa</taxon>
        <taxon>Spiralia</taxon>
        <taxon>Gnathifera</taxon>
        <taxon>Rotifera</taxon>
        <taxon>Eurotatoria</taxon>
        <taxon>Bdelloidea</taxon>
        <taxon>Philodinida</taxon>
        <taxon>Philodinidae</taxon>
        <taxon>Rotaria</taxon>
    </lineage>
</organism>
<dbReference type="Pfam" id="PF00335">
    <property type="entry name" value="Tetraspanin"/>
    <property type="match status" value="1"/>
</dbReference>
<dbReference type="GO" id="GO:0016020">
    <property type="term" value="C:membrane"/>
    <property type="evidence" value="ECO:0007669"/>
    <property type="project" value="UniProtKB-SubCell"/>
</dbReference>
<evidence type="ECO:0000256" key="1">
    <source>
        <dbReference type="ARBA" id="ARBA00004141"/>
    </source>
</evidence>
<comment type="subcellular location">
    <subcellularLocation>
        <location evidence="1">Membrane</location>
        <topology evidence="1">Multi-pass membrane protein</topology>
    </subcellularLocation>
</comment>
<dbReference type="PROSITE" id="PS00421">
    <property type="entry name" value="TM4_1"/>
    <property type="match status" value="1"/>
</dbReference>
<accession>A0A821TSJ5</accession>
<sequence length="40" mass="4148">MAIGAYDLSGVLVAIGAVIFLISFAGCVGALRENMCLLKF</sequence>
<keyword evidence="5 6" id="KW-0472">Membrane</keyword>
<proteinExistence type="inferred from homology"/>
<evidence type="ECO:0000256" key="3">
    <source>
        <dbReference type="ARBA" id="ARBA00022692"/>
    </source>
</evidence>
<comment type="caution">
    <text evidence="7">The sequence shown here is derived from an EMBL/GenBank/DDBJ whole genome shotgun (WGS) entry which is preliminary data.</text>
</comment>
<name>A0A821TSJ5_9BILA</name>
<keyword evidence="3 6" id="KW-0812">Transmembrane</keyword>
<dbReference type="AlphaFoldDB" id="A0A821TSJ5"/>
<reference evidence="7" key="1">
    <citation type="submission" date="2021-02" db="EMBL/GenBank/DDBJ databases">
        <authorList>
            <person name="Nowell W R."/>
        </authorList>
    </citation>
    <scope>NUCLEOTIDE SEQUENCE</scope>
</reference>
<gene>
    <name evidence="7" type="ORF">TOA249_LOCUS28795</name>
</gene>
<dbReference type="InterPro" id="IPR018499">
    <property type="entry name" value="Tetraspanin/Peripherin"/>
</dbReference>
<evidence type="ECO:0000256" key="2">
    <source>
        <dbReference type="ARBA" id="ARBA00006840"/>
    </source>
</evidence>
<evidence type="ECO:0000313" key="7">
    <source>
        <dbReference type="EMBL" id="CAF4875020.1"/>
    </source>
</evidence>
<dbReference type="EMBL" id="CAJOBS010004143">
    <property type="protein sequence ID" value="CAF4875020.1"/>
    <property type="molecule type" value="Genomic_DNA"/>
</dbReference>
<evidence type="ECO:0000256" key="5">
    <source>
        <dbReference type="ARBA" id="ARBA00023136"/>
    </source>
</evidence>
<dbReference type="PRINTS" id="PR00259">
    <property type="entry name" value="TMFOUR"/>
</dbReference>
<evidence type="ECO:0000313" key="8">
    <source>
        <dbReference type="Proteomes" id="UP000663838"/>
    </source>
</evidence>
<feature type="transmembrane region" description="Helical" evidence="6">
    <location>
        <begin position="12"/>
        <end position="31"/>
    </location>
</feature>
<dbReference type="Proteomes" id="UP000663838">
    <property type="component" value="Unassembled WGS sequence"/>
</dbReference>
<comment type="similarity">
    <text evidence="2">Belongs to the tetraspanin (TM4SF) family.</text>
</comment>
<keyword evidence="4 6" id="KW-1133">Transmembrane helix</keyword>
<evidence type="ECO:0000256" key="4">
    <source>
        <dbReference type="ARBA" id="ARBA00022989"/>
    </source>
</evidence>
<feature type="non-terminal residue" evidence="7">
    <location>
        <position position="1"/>
    </location>
</feature>
<evidence type="ECO:0000256" key="6">
    <source>
        <dbReference type="SAM" id="Phobius"/>
    </source>
</evidence>